<dbReference type="SUPFAM" id="SSF57667">
    <property type="entry name" value="beta-beta-alpha zinc fingers"/>
    <property type="match status" value="1"/>
</dbReference>
<organism evidence="11 12">
    <name type="scientific">Engystomops pustulosus</name>
    <name type="common">Tungara frog</name>
    <name type="synonym">Physalaemus pustulosus</name>
    <dbReference type="NCBI Taxonomy" id="76066"/>
    <lineage>
        <taxon>Eukaryota</taxon>
        <taxon>Metazoa</taxon>
        <taxon>Chordata</taxon>
        <taxon>Craniata</taxon>
        <taxon>Vertebrata</taxon>
        <taxon>Euteleostomi</taxon>
        <taxon>Amphibia</taxon>
        <taxon>Batrachia</taxon>
        <taxon>Anura</taxon>
        <taxon>Neobatrachia</taxon>
        <taxon>Hyloidea</taxon>
        <taxon>Leptodactylidae</taxon>
        <taxon>Leiuperinae</taxon>
        <taxon>Engystomops</taxon>
    </lineage>
</organism>
<dbReference type="InterPro" id="IPR043359">
    <property type="entry name" value="GLI-like"/>
</dbReference>
<dbReference type="GO" id="GO:0000978">
    <property type="term" value="F:RNA polymerase II cis-regulatory region sequence-specific DNA binding"/>
    <property type="evidence" value="ECO:0007669"/>
    <property type="project" value="TreeGrafter"/>
</dbReference>
<keyword evidence="3" id="KW-0479">Metal-binding</keyword>
<evidence type="ECO:0000313" key="12">
    <source>
        <dbReference type="Proteomes" id="UP000824782"/>
    </source>
</evidence>
<accession>A0AAV6Z2R8</accession>
<dbReference type="PANTHER" id="PTHR45718">
    <property type="entry name" value="TRANSCRIPTIONAL ACTIVATOR CUBITUS INTERRUPTUS"/>
    <property type="match status" value="1"/>
</dbReference>
<evidence type="ECO:0000256" key="4">
    <source>
        <dbReference type="ARBA" id="ARBA00022737"/>
    </source>
</evidence>
<evidence type="ECO:0000256" key="3">
    <source>
        <dbReference type="ARBA" id="ARBA00022723"/>
    </source>
</evidence>
<keyword evidence="8" id="KW-0539">Nucleus</keyword>
<evidence type="ECO:0000256" key="1">
    <source>
        <dbReference type="ARBA" id="ARBA00004123"/>
    </source>
</evidence>
<dbReference type="Proteomes" id="UP000824782">
    <property type="component" value="Unassembled WGS sequence"/>
</dbReference>
<gene>
    <name evidence="11" type="ORF">GDO81_026677</name>
</gene>
<dbReference type="GO" id="GO:0005634">
    <property type="term" value="C:nucleus"/>
    <property type="evidence" value="ECO:0007669"/>
    <property type="project" value="UniProtKB-SubCell"/>
</dbReference>
<dbReference type="PANTHER" id="PTHR45718:SF3">
    <property type="entry name" value="ZINC FINGER PROTEIN GLIS1"/>
    <property type="match status" value="1"/>
</dbReference>
<evidence type="ECO:0000313" key="11">
    <source>
        <dbReference type="EMBL" id="KAG8542470.1"/>
    </source>
</evidence>
<protein>
    <recommendedName>
        <fullName evidence="10">C2H2-type domain-containing protein</fullName>
    </recommendedName>
</protein>
<keyword evidence="12" id="KW-1185">Reference proteome</keyword>
<keyword evidence="5 9" id="KW-0863">Zinc-finger</keyword>
<dbReference type="Gene3D" id="3.30.160.60">
    <property type="entry name" value="Classic Zinc Finger"/>
    <property type="match status" value="1"/>
</dbReference>
<keyword evidence="6" id="KW-0862">Zinc</keyword>
<evidence type="ECO:0000256" key="7">
    <source>
        <dbReference type="ARBA" id="ARBA00023125"/>
    </source>
</evidence>
<sequence length="120" mass="13024">KPYACQIPGCCKRYTDPSSLRKHVKAHSVKEQQLRNKTQQALDGKWAKALGSEIVSGARACDMLTGLYSLCCNNQNMTSPGMMSPGSAVPSRCAGLDSPTNCLLSMAESALERYCLYNCI</sequence>
<dbReference type="GO" id="GO:0000981">
    <property type="term" value="F:DNA-binding transcription factor activity, RNA polymerase II-specific"/>
    <property type="evidence" value="ECO:0007669"/>
    <property type="project" value="TreeGrafter"/>
</dbReference>
<dbReference type="InterPro" id="IPR036236">
    <property type="entry name" value="Znf_C2H2_sf"/>
</dbReference>
<keyword evidence="4" id="KW-0677">Repeat</keyword>
<dbReference type="FunFam" id="3.30.160.60:FF:000019">
    <property type="entry name" value="GLI family zinc finger 3"/>
    <property type="match status" value="1"/>
</dbReference>
<evidence type="ECO:0000256" key="8">
    <source>
        <dbReference type="ARBA" id="ARBA00023242"/>
    </source>
</evidence>
<reference evidence="11" key="1">
    <citation type="thesis" date="2020" institute="ProQuest LLC" country="789 East Eisenhower Parkway, Ann Arbor, MI, USA">
        <title>Comparative Genomics and Chromosome Evolution.</title>
        <authorList>
            <person name="Mudd A.B."/>
        </authorList>
    </citation>
    <scope>NUCLEOTIDE SEQUENCE</scope>
    <source>
        <strain evidence="11">237g6f4</strain>
        <tissue evidence="11">Blood</tissue>
    </source>
</reference>
<feature type="domain" description="C2H2-type" evidence="10">
    <location>
        <begin position="3"/>
        <end position="32"/>
    </location>
</feature>
<dbReference type="GO" id="GO:0008270">
    <property type="term" value="F:zinc ion binding"/>
    <property type="evidence" value="ECO:0007669"/>
    <property type="project" value="UniProtKB-KW"/>
</dbReference>
<dbReference type="EMBL" id="WNYA01004941">
    <property type="protein sequence ID" value="KAG8542470.1"/>
    <property type="molecule type" value="Genomic_DNA"/>
</dbReference>
<evidence type="ECO:0000256" key="6">
    <source>
        <dbReference type="ARBA" id="ARBA00022833"/>
    </source>
</evidence>
<evidence type="ECO:0000259" key="10">
    <source>
        <dbReference type="PROSITE" id="PS50157"/>
    </source>
</evidence>
<feature type="non-terminal residue" evidence="11">
    <location>
        <position position="1"/>
    </location>
</feature>
<dbReference type="SMART" id="SM00355">
    <property type="entry name" value="ZnF_C2H2"/>
    <property type="match status" value="1"/>
</dbReference>
<evidence type="ECO:0000256" key="5">
    <source>
        <dbReference type="ARBA" id="ARBA00022771"/>
    </source>
</evidence>
<keyword evidence="7" id="KW-0238">DNA-binding</keyword>
<evidence type="ECO:0000256" key="9">
    <source>
        <dbReference type="PROSITE-ProRule" id="PRU00042"/>
    </source>
</evidence>
<comment type="similarity">
    <text evidence="2">Belongs to the GLI C2H2-type zinc-finger protein family.</text>
</comment>
<dbReference type="PROSITE" id="PS00028">
    <property type="entry name" value="ZINC_FINGER_C2H2_1"/>
    <property type="match status" value="1"/>
</dbReference>
<evidence type="ECO:0000256" key="2">
    <source>
        <dbReference type="ARBA" id="ARBA00010831"/>
    </source>
</evidence>
<comment type="caution">
    <text evidence="11">The sequence shown here is derived from an EMBL/GenBank/DDBJ whole genome shotgun (WGS) entry which is preliminary data.</text>
</comment>
<dbReference type="PROSITE" id="PS50157">
    <property type="entry name" value="ZINC_FINGER_C2H2_2"/>
    <property type="match status" value="1"/>
</dbReference>
<name>A0AAV6Z2R8_ENGPU</name>
<comment type="subcellular location">
    <subcellularLocation>
        <location evidence="1">Nucleus</location>
    </subcellularLocation>
</comment>
<dbReference type="InterPro" id="IPR013087">
    <property type="entry name" value="Znf_C2H2_type"/>
</dbReference>
<dbReference type="AlphaFoldDB" id="A0AAV6Z2R8"/>
<proteinExistence type="inferred from homology"/>